<reference evidence="2" key="1">
    <citation type="submission" date="2023-04" db="EMBL/GenBank/DDBJ databases">
        <authorList>
            <consortium name="ELIXIR-Norway"/>
        </authorList>
    </citation>
    <scope>NUCLEOTIDE SEQUENCE [LARGE SCALE GENOMIC DNA]</scope>
</reference>
<organism evidence="2 3">
    <name type="scientific">Rangifer tarandus platyrhynchus</name>
    <name type="common">Svalbard reindeer</name>
    <dbReference type="NCBI Taxonomy" id="3082113"/>
    <lineage>
        <taxon>Eukaryota</taxon>
        <taxon>Metazoa</taxon>
        <taxon>Chordata</taxon>
        <taxon>Craniata</taxon>
        <taxon>Vertebrata</taxon>
        <taxon>Euteleostomi</taxon>
        <taxon>Mammalia</taxon>
        <taxon>Eutheria</taxon>
        <taxon>Laurasiatheria</taxon>
        <taxon>Artiodactyla</taxon>
        <taxon>Ruminantia</taxon>
        <taxon>Pecora</taxon>
        <taxon>Cervidae</taxon>
        <taxon>Odocoileinae</taxon>
        <taxon>Rangifer</taxon>
    </lineage>
</organism>
<gene>
    <name evidence="2" type="ORF">MRATA1EN1_LOCUS18232</name>
</gene>
<sequence length="218" mass="23865">MSGLESACKKSGRKKFQKTFQGQYPQLSSGPNSLKLDFSASAFKIEEDAIRDALPSGSGELTPGPGAAWPPAESPSRLEERSRLVTHAAPRAPGRRPQFRAPPRRQDAKPGTTHFRPPLAGIGRATRGRFGEQTFIVMWHMDQNGQNGESGGKNEGGKMLLEARLYRAGHAAAHGTHPRAEIPWASCCSSLTCREEWRVLPPGCPEEGRPVRRKVYRG</sequence>
<name>A0ABN8Z618_RANTA</name>
<dbReference type="EMBL" id="OX459965">
    <property type="protein sequence ID" value="CAI9169270.1"/>
    <property type="molecule type" value="Genomic_DNA"/>
</dbReference>
<evidence type="ECO:0000313" key="3">
    <source>
        <dbReference type="Proteomes" id="UP001176941"/>
    </source>
</evidence>
<dbReference type="Proteomes" id="UP001176941">
    <property type="component" value="Chromosome 29"/>
</dbReference>
<evidence type="ECO:0000256" key="1">
    <source>
        <dbReference type="SAM" id="MobiDB-lite"/>
    </source>
</evidence>
<protein>
    <submittedName>
        <fullName evidence="2">Uncharacterized protein</fullName>
    </submittedName>
</protein>
<feature type="region of interest" description="Disordered" evidence="1">
    <location>
        <begin position="51"/>
        <end position="126"/>
    </location>
</feature>
<evidence type="ECO:0000313" key="2">
    <source>
        <dbReference type="EMBL" id="CAI9169270.1"/>
    </source>
</evidence>
<keyword evidence="3" id="KW-1185">Reference proteome</keyword>
<proteinExistence type="predicted"/>
<accession>A0ABN8Z618</accession>